<accession>A0ABV3DZD8</accession>
<dbReference type="EMBL" id="JBEZFP010000267">
    <property type="protein sequence ID" value="MEU8140209.1"/>
    <property type="molecule type" value="Genomic_DNA"/>
</dbReference>
<reference evidence="2 3" key="1">
    <citation type="submission" date="2024-06" db="EMBL/GenBank/DDBJ databases">
        <title>The Natural Products Discovery Center: Release of the First 8490 Sequenced Strains for Exploring Actinobacteria Biosynthetic Diversity.</title>
        <authorList>
            <person name="Kalkreuter E."/>
            <person name="Kautsar S.A."/>
            <person name="Yang D."/>
            <person name="Bader C.D."/>
            <person name="Teijaro C.N."/>
            <person name="Fluegel L."/>
            <person name="Davis C.M."/>
            <person name="Simpson J.R."/>
            <person name="Lauterbach L."/>
            <person name="Steele A.D."/>
            <person name="Gui C."/>
            <person name="Meng S."/>
            <person name="Li G."/>
            <person name="Viehrig K."/>
            <person name="Ye F."/>
            <person name="Su P."/>
            <person name="Kiefer A.F."/>
            <person name="Nichols A."/>
            <person name="Cepeda A.J."/>
            <person name="Yan W."/>
            <person name="Fan B."/>
            <person name="Jiang Y."/>
            <person name="Adhikari A."/>
            <person name="Zheng C.-J."/>
            <person name="Schuster L."/>
            <person name="Cowan T.M."/>
            <person name="Smanski M.J."/>
            <person name="Chevrette M.G."/>
            <person name="De Carvalho L.P.S."/>
            <person name="Shen B."/>
        </authorList>
    </citation>
    <scope>NUCLEOTIDE SEQUENCE [LARGE SCALE GENOMIC DNA]</scope>
    <source>
        <strain evidence="2 3">NPDC048946</strain>
    </source>
</reference>
<dbReference type="Proteomes" id="UP001551482">
    <property type="component" value="Unassembled WGS sequence"/>
</dbReference>
<dbReference type="RefSeq" id="WP_358365163.1">
    <property type="nucleotide sequence ID" value="NZ_JBEZFP010000267.1"/>
</dbReference>
<evidence type="ECO:0000313" key="3">
    <source>
        <dbReference type="Proteomes" id="UP001551482"/>
    </source>
</evidence>
<feature type="region of interest" description="Disordered" evidence="1">
    <location>
        <begin position="42"/>
        <end position="85"/>
    </location>
</feature>
<evidence type="ECO:0000256" key="1">
    <source>
        <dbReference type="SAM" id="MobiDB-lite"/>
    </source>
</evidence>
<name>A0ABV3DZD8_9ACTN</name>
<proteinExistence type="predicted"/>
<organism evidence="2 3">
    <name type="scientific">Streptodolium elevatio</name>
    <dbReference type="NCBI Taxonomy" id="3157996"/>
    <lineage>
        <taxon>Bacteria</taxon>
        <taxon>Bacillati</taxon>
        <taxon>Actinomycetota</taxon>
        <taxon>Actinomycetes</taxon>
        <taxon>Kitasatosporales</taxon>
        <taxon>Streptomycetaceae</taxon>
        <taxon>Streptodolium</taxon>
    </lineage>
</organism>
<gene>
    <name evidence="2" type="ORF">AB0C36_42845</name>
</gene>
<evidence type="ECO:0000313" key="2">
    <source>
        <dbReference type="EMBL" id="MEU8140209.1"/>
    </source>
</evidence>
<protein>
    <submittedName>
        <fullName evidence="2">Uncharacterized protein</fullName>
    </submittedName>
</protein>
<sequence length="116" mass="12346">MSIEAPVDHGVWVATAAFGRCSPGVLARAANRARRRVAEAVSEASRQQQGAYFGGTDPVSKKAAVTSLDGRPHDRRHNRPDTGTAAVSQNEMCELLGASKPTVNRGFKDLRECGLA</sequence>
<comment type="caution">
    <text evidence="2">The sequence shown here is derived from an EMBL/GenBank/DDBJ whole genome shotgun (WGS) entry which is preliminary data.</text>
</comment>
<keyword evidence="3" id="KW-1185">Reference proteome</keyword>